<feature type="domain" description="SGNH hydrolase-type esterase" evidence="2">
    <location>
        <begin position="32"/>
        <end position="196"/>
    </location>
</feature>
<dbReference type="PANTHER" id="PTHR30383">
    <property type="entry name" value="THIOESTERASE 1/PROTEASE 1/LYSOPHOSPHOLIPASE L1"/>
    <property type="match status" value="1"/>
</dbReference>
<reference evidence="3 4" key="1">
    <citation type="submission" date="2015-09" db="EMBL/GenBank/DDBJ databases">
        <authorList>
            <consortium name="Swine Surveillance"/>
        </authorList>
    </citation>
    <scope>NUCLEOTIDE SEQUENCE [LARGE SCALE GENOMIC DNA]</scope>
    <source>
        <strain evidence="3 4">CECT 5294</strain>
    </source>
</reference>
<dbReference type="AlphaFoldDB" id="A0A0P1FPU8"/>
<feature type="signal peptide" evidence="1">
    <location>
        <begin position="1"/>
        <end position="25"/>
    </location>
</feature>
<keyword evidence="3" id="KW-0378">Hydrolase</keyword>
<evidence type="ECO:0000313" key="3">
    <source>
        <dbReference type="EMBL" id="CUH62105.1"/>
    </source>
</evidence>
<dbReference type="Pfam" id="PF13472">
    <property type="entry name" value="Lipase_GDSL_2"/>
    <property type="match status" value="1"/>
</dbReference>
<dbReference type="EC" id="3.1.1.1" evidence="3"/>
<keyword evidence="1" id="KW-0732">Signal</keyword>
<dbReference type="EMBL" id="CYRX01000033">
    <property type="protein sequence ID" value="CUH62105.1"/>
    <property type="molecule type" value="Genomic_DNA"/>
</dbReference>
<proteinExistence type="predicted"/>
<dbReference type="CDD" id="cd01822">
    <property type="entry name" value="Lysophospholipase_L1_like"/>
    <property type="match status" value="1"/>
</dbReference>
<dbReference type="SUPFAM" id="SSF52266">
    <property type="entry name" value="SGNH hydrolase"/>
    <property type="match status" value="1"/>
</dbReference>
<dbReference type="InterPro" id="IPR013830">
    <property type="entry name" value="SGNH_hydro"/>
</dbReference>
<gene>
    <name evidence="3" type="primary">tesA_2</name>
    <name evidence="3" type="ORF">THS5294_03419</name>
</gene>
<accession>A0A0P1FPU8</accession>
<dbReference type="eggNOG" id="COG2755">
    <property type="taxonomic scope" value="Bacteria"/>
</dbReference>
<dbReference type="PANTHER" id="PTHR30383:SF24">
    <property type="entry name" value="THIOESTERASE 1_PROTEASE 1_LYSOPHOSPHOLIPASE L1"/>
    <property type="match status" value="1"/>
</dbReference>
<dbReference type="InterPro" id="IPR051532">
    <property type="entry name" value="Ester_Hydrolysis_Enzymes"/>
</dbReference>
<dbReference type="Proteomes" id="UP000051298">
    <property type="component" value="Unassembled WGS sequence"/>
</dbReference>
<organism evidence="3 4">
    <name type="scientific">Thalassobacter stenotrophicus</name>
    <dbReference type="NCBI Taxonomy" id="266809"/>
    <lineage>
        <taxon>Bacteria</taxon>
        <taxon>Pseudomonadati</taxon>
        <taxon>Pseudomonadota</taxon>
        <taxon>Alphaproteobacteria</taxon>
        <taxon>Rhodobacterales</taxon>
        <taxon>Roseobacteraceae</taxon>
        <taxon>Thalassobacter</taxon>
    </lineage>
</organism>
<protein>
    <submittedName>
        <fullName evidence="3">Esterase TesA</fullName>
        <ecNumber evidence="3">3.1.1.1</ecNumber>
    </submittedName>
</protein>
<feature type="chain" id="PRO_5006062753" evidence="1">
    <location>
        <begin position="26"/>
        <end position="216"/>
    </location>
</feature>
<dbReference type="InterPro" id="IPR036514">
    <property type="entry name" value="SGNH_hydro_sf"/>
</dbReference>
<evidence type="ECO:0000259" key="2">
    <source>
        <dbReference type="Pfam" id="PF13472"/>
    </source>
</evidence>
<dbReference type="GO" id="GO:0106435">
    <property type="term" value="F:carboxylesterase activity"/>
    <property type="evidence" value="ECO:0007669"/>
    <property type="project" value="UniProtKB-EC"/>
</dbReference>
<evidence type="ECO:0000313" key="4">
    <source>
        <dbReference type="Proteomes" id="UP000051298"/>
    </source>
</evidence>
<dbReference type="GO" id="GO:0004622">
    <property type="term" value="F:phosphatidylcholine lysophospholipase activity"/>
    <property type="evidence" value="ECO:0007669"/>
    <property type="project" value="TreeGrafter"/>
</dbReference>
<dbReference type="STRING" id="266809.PM03_02460"/>
<sequence length="216" mass="22223">MVAAQAKAIVVSIFMVLPVAGGAAAEPITVAALGDSLTQGYGLPPEQGFVPQLQGWLRARGADVSILNAGVSGDTTAGGLSRIAWTLTPEVDAVIVALGGNDLLRGIAPEVSRANLDGILQATQNAGVPVLLIGLPAPGNYGPDYQKEFNGIYPALAQAYDTLYVEDFLAGLGENTPQALRSYMQADGIHPNAAGVAKIVETLGPEVEALLARVRP</sequence>
<dbReference type="Gene3D" id="3.40.50.1110">
    <property type="entry name" value="SGNH hydrolase"/>
    <property type="match status" value="1"/>
</dbReference>
<evidence type="ECO:0000256" key="1">
    <source>
        <dbReference type="SAM" id="SignalP"/>
    </source>
</evidence>
<name>A0A0P1FPU8_9RHOB</name>